<dbReference type="Pfam" id="PF00528">
    <property type="entry name" value="BPD_transp_1"/>
    <property type="match status" value="1"/>
</dbReference>
<dbReference type="STRING" id="630515.SAMN04489812_4909"/>
<dbReference type="PANTHER" id="PTHR43744">
    <property type="entry name" value="ABC TRANSPORTER PERMEASE PROTEIN MG189-RELATED-RELATED"/>
    <property type="match status" value="1"/>
</dbReference>
<sequence>MSTEIGVPDGFDVTATVRARRPRLGRLRWWQQGILQLIAIIVMLVCVVPIALIIIASFHDVRTFSDLTFGIRGWTVRAYRDLFALGTVPQWLFNTLFVCVVSTALVLIVDMLAAYAFSKIDFRGRTGLFLVLLSTMMLPFSVTLVPTYLLANSLGLIDTYAGLILPGLSGPIGVFLLRQFMRGIPDEILEAARIDGTSHPTIFLRIVTPLCLQPMAILAILTFVANWNGFIWPLLVIQSDSLKTLTVGLATTNTEFVDSISNLTAATVLSVVPMALLFFAFQRYFLSGLTTGAMKG</sequence>
<accession>A0A1H1Z0X9</accession>
<dbReference type="Gene3D" id="1.10.3720.10">
    <property type="entry name" value="MetI-like"/>
    <property type="match status" value="1"/>
</dbReference>
<dbReference type="AlphaFoldDB" id="A0A1H1Z0X9"/>
<evidence type="ECO:0000313" key="10">
    <source>
        <dbReference type="Proteomes" id="UP000199103"/>
    </source>
</evidence>
<evidence type="ECO:0000256" key="6">
    <source>
        <dbReference type="ARBA" id="ARBA00023136"/>
    </source>
</evidence>
<feature type="transmembrane region" description="Helical" evidence="7">
    <location>
        <begin position="163"/>
        <end position="181"/>
    </location>
</feature>
<keyword evidence="2 7" id="KW-0813">Transport</keyword>
<evidence type="ECO:0000256" key="4">
    <source>
        <dbReference type="ARBA" id="ARBA00022692"/>
    </source>
</evidence>
<feature type="transmembrane region" description="Helical" evidence="7">
    <location>
        <begin position="263"/>
        <end position="286"/>
    </location>
</feature>
<dbReference type="OrthoDB" id="61122at2"/>
<comment type="similarity">
    <text evidence="7">Belongs to the binding-protein-dependent transport system permease family.</text>
</comment>
<keyword evidence="5 7" id="KW-1133">Transmembrane helix</keyword>
<comment type="subcellular location">
    <subcellularLocation>
        <location evidence="1 7">Cell membrane</location>
        <topology evidence="1 7">Multi-pass membrane protein</topology>
    </subcellularLocation>
</comment>
<dbReference type="GO" id="GO:0005886">
    <property type="term" value="C:plasma membrane"/>
    <property type="evidence" value="ECO:0007669"/>
    <property type="project" value="UniProtKB-SubCell"/>
</dbReference>
<keyword evidence="3" id="KW-1003">Cell membrane</keyword>
<evidence type="ECO:0000313" key="9">
    <source>
        <dbReference type="EMBL" id="SDT27350.1"/>
    </source>
</evidence>
<dbReference type="PANTHER" id="PTHR43744:SF12">
    <property type="entry name" value="ABC TRANSPORTER PERMEASE PROTEIN MG189-RELATED"/>
    <property type="match status" value="1"/>
</dbReference>
<gene>
    <name evidence="9" type="ORF">SAMN04489812_4909</name>
</gene>
<feature type="transmembrane region" description="Helical" evidence="7">
    <location>
        <begin position="33"/>
        <end position="58"/>
    </location>
</feature>
<dbReference type="Proteomes" id="UP000199103">
    <property type="component" value="Chromosome I"/>
</dbReference>
<keyword evidence="6 7" id="KW-0472">Membrane</keyword>
<organism evidence="9 10">
    <name type="scientific">Microlunatus soli</name>
    <dbReference type="NCBI Taxonomy" id="630515"/>
    <lineage>
        <taxon>Bacteria</taxon>
        <taxon>Bacillati</taxon>
        <taxon>Actinomycetota</taxon>
        <taxon>Actinomycetes</taxon>
        <taxon>Propionibacteriales</taxon>
        <taxon>Propionibacteriaceae</taxon>
        <taxon>Microlunatus</taxon>
    </lineage>
</organism>
<dbReference type="InterPro" id="IPR000515">
    <property type="entry name" value="MetI-like"/>
</dbReference>
<evidence type="ECO:0000256" key="3">
    <source>
        <dbReference type="ARBA" id="ARBA00022475"/>
    </source>
</evidence>
<feature type="transmembrane region" description="Helical" evidence="7">
    <location>
        <begin position="129"/>
        <end position="151"/>
    </location>
</feature>
<feature type="transmembrane region" description="Helical" evidence="7">
    <location>
        <begin position="202"/>
        <end position="225"/>
    </location>
</feature>
<dbReference type="CDD" id="cd06261">
    <property type="entry name" value="TM_PBP2"/>
    <property type="match status" value="1"/>
</dbReference>
<feature type="domain" description="ABC transmembrane type-1" evidence="8">
    <location>
        <begin position="92"/>
        <end position="281"/>
    </location>
</feature>
<keyword evidence="10" id="KW-1185">Reference proteome</keyword>
<dbReference type="InterPro" id="IPR035906">
    <property type="entry name" value="MetI-like_sf"/>
</dbReference>
<proteinExistence type="inferred from homology"/>
<evidence type="ECO:0000256" key="5">
    <source>
        <dbReference type="ARBA" id="ARBA00022989"/>
    </source>
</evidence>
<dbReference type="RefSeq" id="WP_091528402.1">
    <property type="nucleotide sequence ID" value="NZ_LT629772.1"/>
</dbReference>
<dbReference type="SUPFAM" id="SSF161098">
    <property type="entry name" value="MetI-like"/>
    <property type="match status" value="1"/>
</dbReference>
<dbReference type="PROSITE" id="PS50928">
    <property type="entry name" value="ABC_TM1"/>
    <property type="match status" value="1"/>
</dbReference>
<evidence type="ECO:0000256" key="1">
    <source>
        <dbReference type="ARBA" id="ARBA00004651"/>
    </source>
</evidence>
<dbReference type="EMBL" id="LT629772">
    <property type="protein sequence ID" value="SDT27350.1"/>
    <property type="molecule type" value="Genomic_DNA"/>
</dbReference>
<evidence type="ECO:0000256" key="2">
    <source>
        <dbReference type="ARBA" id="ARBA00022448"/>
    </source>
</evidence>
<evidence type="ECO:0000256" key="7">
    <source>
        <dbReference type="RuleBase" id="RU363032"/>
    </source>
</evidence>
<feature type="transmembrane region" description="Helical" evidence="7">
    <location>
        <begin position="91"/>
        <end position="117"/>
    </location>
</feature>
<dbReference type="GO" id="GO:0055085">
    <property type="term" value="P:transmembrane transport"/>
    <property type="evidence" value="ECO:0007669"/>
    <property type="project" value="InterPro"/>
</dbReference>
<reference evidence="9 10" key="1">
    <citation type="submission" date="2016-10" db="EMBL/GenBank/DDBJ databases">
        <authorList>
            <person name="de Groot N.N."/>
        </authorList>
    </citation>
    <scope>NUCLEOTIDE SEQUENCE [LARGE SCALE GENOMIC DNA]</scope>
    <source>
        <strain evidence="9 10">DSM 21800</strain>
    </source>
</reference>
<name>A0A1H1Z0X9_9ACTN</name>
<protein>
    <submittedName>
        <fullName evidence="9">Carbohydrate ABC transporter membrane protein 2, CUT1 family</fullName>
    </submittedName>
</protein>
<evidence type="ECO:0000259" key="8">
    <source>
        <dbReference type="PROSITE" id="PS50928"/>
    </source>
</evidence>
<keyword evidence="4 7" id="KW-0812">Transmembrane</keyword>